<dbReference type="InterPro" id="IPR026444">
    <property type="entry name" value="Secre_tail"/>
</dbReference>
<feature type="chain" id="PRO_5006203691" description="Secretion system C-terminal sorting domain-containing protein" evidence="2">
    <location>
        <begin position="24"/>
        <end position="329"/>
    </location>
</feature>
<name>A0A0Q3HTN4_9FLAO</name>
<dbReference type="Pfam" id="PF18962">
    <property type="entry name" value="Por_Secre_tail"/>
    <property type="match status" value="1"/>
</dbReference>
<dbReference type="Proteomes" id="UP000051682">
    <property type="component" value="Unassembled WGS sequence"/>
</dbReference>
<dbReference type="RefSeq" id="WP_056014692.1">
    <property type="nucleotide sequence ID" value="NZ_LLYZ01000005.1"/>
</dbReference>
<evidence type="ECO:0000256" key="2">
    <source>
        <dbReference type="SAM" id="SignalP"/>
    </source>
</evidence>
<organism evidence="4 5">
    <name type="scientific">Chryseobacterium aquaticum</name>
    <dbReference type="NCBI Taxonomy" id="452084"/>
    <lineage>
        <taxon>Bacteria</taxon>
        <taxon>Pseudomonadati</taxon>
        <taxon>Bacteroidota</taxon>
        <taxon>Flavobacteriia</taxon>
        <taxon>Flavobacteriales</taxon>
        <taxon>Weeksellaceae</taxon>
        <taxon>Chryseobacterium group</taxon>
        <taxon>Chryseobacterium</taxon>
    </lineage>
</organism>
<comment type="caution">
    <text evidence="4">The sequence shown here is derived from an EMBL/GenBank/DDBJ whole genome shotgun (WGS) entry which is preliminary data.</text>
</comment>
<reference evidence="4 5" key="1">
    <citation type="submission" date="2015-10" db="EMBL/GenBank/DDBJ databases">
        <title>Chryseobacterium aquaticum genome.</title>
        <authorList>
            <person name="Newman J.D."/>
            <person name="Ferguson M.B."/>
            <person name="Miller J.R."/>
        </authorList>
    </citation>
    <scope>NUCLEOTIDE SEQUENCE [LARGE SCALE GENOMIC DNA]</scope>
    <source>
        <strain evidence="4 5">KCTC 12483</strain>
    </source>
</reference>
<keyword evidence="5" id="KW-1185">Reference proteome</keyword>
<feature type="signal peptide" evidence="2">
    <location>
        <begin position="1"/>
        <end position="23"/>
    </location>
</feature>
<accession>A0A0Q3HTN4</accession>
<keyword evidence="1 2" id="KW-0732">Signal</keyword>
<dbReference type="OrthoDB" id="1288696at2"/>
<evidence type="ECO:0000259" key="3">
    <source>
        <dbReference type="Pfam" id="PF18962"/>
    </source>
</evidence>
<feature type="domain" description="Secretion system C-terminal sorting" evidence="3">
    <location>
        <begin position="262"/>
        <end position="327"/>
    </location>
</feature>
<evidence type="ECO:0000313" key="5">
    <source>
        <dbReference type="Proteomes" id="UP000051682"/>
    </source>
</evidence>
<sequence length="329" mass="34854">MKKILSSLLLTSTAMMMFGQTVVSDNFTSYTTGNLSTDITGATAGQSNWYAQGGAVTDYQITTIDAAHGKSLSITSGAGEATTDNRFTWKAFSSTASVSNNYIVGSFEIYTGAAAGISQYYCTIYSATVPIAAIVYDTTTKKFIGAGRYTNAAGTATFASFGNLGTNTYPANTWVSVSVAYNKTNGSFYFTTPQGTYSVTSVTAPAALIPNLVAAEADFYIINATGNTVTNTAAFDNINFAFTTTATLGTKDAVEIKSDMQISPNPTSDILNIKTDSKINAVSVVDMTGRKVNVKLQGNQVDVRELPVGNYLINIETKDGVSTEKFIKK</sequence>
<dbReference type="AlphaFoldDB" id="A0A0Q3HTN4"/>
<proteinExistence type="predicted"/>
<dbReference type="EMBL" id="LLYZ01000005">
    <property type="protein sequence ID" value="KQK25813.1"/>
    <property type="molecule type" value="Genomic_DNA"/>
</dbReference>
<gene>
    <name evidence="4" type="ORF">AR438_09470</name>
</gene>
<dbReference type="NCBIfam" id="TIGR04183">
    <property type="entry name" value="Por_Secre_tail"/>
    <property type="match status" value="1"/>
</dbReference>
<evidence type="ECO:0000256" key="1">
    <source>
        <dbReference type="ARBA" id="ARBA00022729"/>
    </source>
</evidence>
<evidence type="ECO:0000313" key="4">
    <source>
        <dbReference type="EMBL" id="KQK25813.1"/>
    </source>
</evidence>
<dbReference type="STRING" id="452084.AR438_09470"/>
<protein>
    <recommendedName>
        <fullName evidence="3">Secretion system C-terminal sorting domain-containing protein</fullName>
    </recommendedName>
</protein>